<feature type="domain" description="Thiolase N-terminal" evidence="1">
    <location>
        <begin position="4"/>
        <end position="128"/>
    </location>
</feature>
<dbReference type="CDD" id="cd00829">
    <property type="entry name" value="SCP-x_thiolase"/>
    <property type="match status" value="1"/>
</dbReference>
<dbReference type="InterPro" id="IPR002155">
    <property type="entry name" value="Thiolase"/>
</dbReference>
<dbReference type="GO" id="GO:0003985">
    <property type="term" value="F:acetyl-CoA C-acetyltransferase activity"/>
    <property type="evidence" value="ECO:0007669"/>
    <property type="project" value="UniProtKB-EC"/>
</dbReference>
<dbReference type="InterPro" id="IPR055140">
    <property type="entry name" value="Thiolase_C_2"/>
</dbReference>
<dbReference type="Gene3D" id="3.40.47.10">
    <property type="match status" value="1"/>
</dbReference>
<dbReference type="PANTHER" id="PTHR42870">
    <property type="entry name" value="ACETYL-COA C-ACETYLTRANSFERASE"/>
    <property type="match status" value="1"/>
</dbReference>
<dbReference type="EMBL" id="JACHMX010000001">
    <property type="protein sequence ID" value="MBB5855936.1"/>
    <property type="molecule type" value="Genomic_DNA"/>
</dbReference>
<evidence type="ECO:0000259" key="2">
    <source>
        <dbReference type="Pfam" id="PF22691"/>
    </source>
</evidence>
<reference evidence="3 4" key="1">
    <citation type="submission" date="2020-08" db="EMBL/GenBank/DDBJ databases">
        <title>Sequencing the genomes of 1000 actinobacteria strains.</title>
        <authorList>
            <person name="Klenk H.-P."/>
        </authorList>
    </citation>
    <scope>NUCLEOTIDE SEQUENCE [LARGE SCALE GENOMIC DNA]</scope>
    <source>
        <strain evidence="3 4">DSM 45272</strain>
    </source>
</reference>
<comment type="caution">
    <text evidence="3">The sequence shown here is derived from an EMBL/GenBank/DDBJ whole genome shotgun (WGS) entry which is preliminary data.</text>
</comment>
<dbReference type="PIRSF" id="PIRSF000429">
    <property type="entry name" value="Ac-CoA_Ac_transf"/>
    <property type="match status" value="1"/>
</dbReference>
<dbReference type="Proteomes" id="UP000580861">
    <property type="component" value="Unassembled WGS sequence"/>
</dbReference>
<dbReference type="NCBIfam" id="NF004936">
    <property type="entry name" value="PRK06289.1"/>
    <property type="match status" value="1"/>
</dbReference>
<dbReference type="Pfam" id="PF00108">
    <property type="entry name" value="Thiolase_N"/>
    <property type="match status" value="1"/>
</dbReference>
<dbReference type="PANTHER" id="PTHR42870:SF1">
    <property type="entry name" value="NON-SPECIFIC LIPID-TRANSFER PROTEIN-LIKE 2"/>
    <property type="match status" value="1"/>
</dbReference>
<protein>
    <submittedName>
        <fullName evidence="3">Acetyl-CoA C-acetyltransferase</fullName>
        <ecNumber evidence="3">2.3.1.9</ecNumber>
    </submittedName>
</protein>
<keyword evidence="4" id="KW-1185">Reference proteome</keyword>
<organism evidence="3 4">
    <name type="scientific">Amycolatopsis umgeniensis</name>
    <dbReference type="NCBI Taxonomy" id="336628"/>
    <lineage>
        <taxon>Bacteria</taxon>
        <taxon>Bacillati</taxon>
        <taxon>Actinomycetota</taxon>
        <taxon>Actinomycetes</taxon>
        <taxon>Pseudonocardiales</taxon>
        <taxon>Pseudonocardiaceae</taxon>
        <taxon>Amycolatopsis</taxon>
    </lineage>
</organism>
<dbReference type="Pfam" id="PF22691">
    <property type="entry name" value="Thiolase_C_1"/>
    <property type="match status" value="1"/>
</dbReference>
<name>A0A841B794_9PSEU</name>
<sequence length="407" mass="42111">MTVFVLGGAQTDFARNFAKEGGGLFEMFAEVVPDALVDAQVETNEIGVAHVANLAGELFTGQAQLGGLLVSAVPELDGVPSTRHEAACASGGTAVLAASADLESGRYDVALVTGLEIMRNTDARTAAAHLGSAAWVGAEAQAAEFPWPALFADVADVYDWRYGLDPAHLGLFARNAFANAALNPMAQARGWNFPDGSFGQDDGLNPVVEGVLRKNDCGRISDGAAAIVLASPGFAAEWAKRVGRDLAEVPRLAGFGHRTAQLSLRGKLDRAEGHEYLFPHLRGAVLDAYKRAKVSGAEEMDVVELHDCFTITALVALEHLGAAPPGSAGRLIESGGIARDGVLPVNPGGGLLGLGHPVGATGVRMVHDAARQVAGTAGPLQIEGVRNVLTLNVGGSFTTVVAMVVAR</sequence>
<keyword evidence="3" id="KW-0012">Acyltransferase</keyword>
<dbReference type="EC" id="2.3.1.9" evidence="3"/>
<evidence type="ECO:0000259" key="1">
    <source>
        <dbReference type="Pfam" id="PF00108"/>
    </source>
</evidence>
<dbReference type="InterPro" id="IPR020616">
    <property type="entry name" value="Thiolase_N"/>
</dbReference>
<dbReference type="RefSeq" id="WP_184900989.1">
    <property type="nucleotide sequence ID" value="NZ_JACHMX010000001.1"/>
</dbReference>
<accession>A0A841B794</accession>
<gene>
    <name evidence="3" type="ORF">HDA45_006023</name>
</gene>
<dbReference type="InterPro" id="IPR016039">
    <property type="entry name" value="Thiolase-like"/>
</dbReference>
<keyword evidence="3" id="KW-0808">Transferase</keyword>
<evidence type="ECO:0000313" key="3">
    <source>
        <dbReference type="EMBL" id="MBB5855936.1"/>
    </source>
</evidence>
<proteinExistence type="predicted"/>
<feature type="domain" description="Thiolase C-terminal" evidence="2">
    <location>
        <begin position="280"/>
        <end position="406"/>
    </location>
</feature>
<evidence type="ECO:0000313" key="4">
    <source>
        <dbReference type="Proteomes" id="UP000580861"/>
    </source>
</evidence>
<dbReference type="AlphaFoldDB" id="A0A841B794"/>
<dbReference type="SUPFAM" id="SSF53901">
    <property type="entry name" value="Thiolase-like"/>
    <property type="match status" value="2"/>
</dbReference>